<dbReference type="Proteomes" id="UP001054889">
    <property type="component" value="Unassembled WGS sequence"/>
</dbReference>
<feature type="chain" id="PRO_5044714562" description="Non-specific lipid-transfer protein" evidence="2">
    <location>
        <begin position="29"/>
        <end position="150"/>
    </location>
</feature>
<proteinExistence type="inferred from homology"/>
<dbReference type="AlphaFoldDB" id="A0AAV5BVI1"/>
<comment type="function">
    <text evidence="1">Plant non-specific lipid-transfer proteins transfer phospholipids as well as galactolipids across membranes. May play a role in wax or cutin deposition in the cell walls of expanding epidermal cells and certain secretory tissues.</text>
</comment>
<comment type="similarity">
    <text evidence="1">Belongs to the plant LTP family.</text>
</comment>
<reference evidence="5" key="1">
    <citation type="journal article" date="2018" name="DNA Res.">
        <title>Multiple hybrid de novo genome assembly of finger millet, an orphan allotetraploid crop.</title>
        <authorList>
            <person name="Hatakeyama M."/>
            <person name="Aluri S."/>
            <person name="Balachadran M.T."/>
            <person name="Sivarajan S.R."/>
            <person name="Patrignani A."/>
            <person name="Gruter S."/>
            <person name="Poveda L."/>
            <person name="Shimizu-Inatsugi R."/>
            <person name="Baeten J."/>
            <person name="Francoijs K.J."/>
            <person name="Nataraja K.N."/>
            <person name="Reddy Y.A.N."/>
            <person name="Phadnis S."/>
            <person name="Ravikumar R.L."/>
            <person name="Schlapbach R."/>
            <person name="Sreeman S.M."/>
            <person name="Shimizu K.K."/>
        </authorList>
    </citation>
    <scope>NUCLEOTIDE SEQUENCE</scope>
</reference>
<keyword evidence="6" id="KW-1185">Reference proteome</keyword>
<dbReference type="GO" id="GO:0008289">
    <property type="term" value="F:lipid binding"/>
    <property type="evidence" value="ECO:0007669"/>
    <property type="project" value="UniProtKB-KW"/>
</dbReference>
<evidence type="ECO:0000259" key="3">
    <source>
        <dbReference type="SMART" id="SM00499"/>
    </source>
</evidence>
<dbReference type="Pfam" id="PF00234">
    <property type="entry name" value="Tryp_alpha_amyl"/>
    <property type="match status" value="1"/>
</dbReference>
<comment type="caution">
    <text evidence="5">The sequence shown here is derived from an EMBL/GenBank/DDBJ whole genome shotgun (WGS) entry which is preliminary data.</text>
</comment>
<keyword evidence="1" id="KW-0813">Transport</keyword>
<evidence type="ECO:0000313" key="6">
    <source>
        <dbReference type="Proteomes" id="UP001054889"/>
    </source>
</evidence>
<evidence type="ECO:0000313" key="5">
    <source>
        <dbReference type="EMBL" id="GJM89274.1"/>
    </source>
</evidence>
<keyword evidence="2" id="KW-0732">Signal</keyword>
<name>A0AAV5BVI1_ELECO</name>
<dbReference type="InterPro" id="IPR000528">
    <property type="entry name" value="Plant_nsLTP"/>
</dbReference>
<dbReference type="CDD" id="cd01960">
    <property type="entry name" value="nsLTP1"/>
    <property type="match status" value="1"/>
</dbReference>
<dbReference type="SUPFAM" id="SSF47699">
    <property type="entry name" value="Bifunctional inhibitor/lipid-transfer protein/seed storage 2S albumin"/>
    <property type="match status" value="1"/>
</dbReference>
<evidence type="ECO:0000256" key="2">
    <source>
        <dbReference type="SAM" id="SignalP"/>
    </source>
</evidence>
<dbReference type="EMBL" id="BQKI01000002">
    <property type="protein sequence ID" value="GJM88873.1"/>
    <property type="molecule type" value="Genomic_DNA"/>
</dbReference>
<dbReference type="InterPro" id="IPR036312">
    <property type="entry name" value="Bifun_inhib/LTP/seed_sf"/>
</dbReference>
<gene>
    <name evidence="5" type="primary">ga05448</name>
    <name evidence="4" type="synonym">ga04995</name>
    <name evidence="4" type="ORF">PR202_ga04995</name>
    <name evidence="5" type="ORF">PR202_ga05448</name>
</gene>
<dbReference type="GO" id="GO:0006869">
    <property type="term" value="P:lipid transport"/>
    <property type="evidence" value="ECO:0007669"/>
    <property type="project" value="InterPro"/>
</dbReference>
<keyword evidence="1" id="KW-0446">Lipid-binding</keyword>
<dbReference type="PRINTS" id="PR00382">
    <property type="entry name" value="LIPIDTRNSFER"/>
</dbReference>
<dbReference type="EMBL" id="BQKI01000002">
    <property type="protein sequence ID" value="GJM89274.1"/>
    <property type="molecule type" value="Genomic_DNA"/>
</dbReference>
<accession>A0AAV5BVI1</accession>
<feature type="signal peptide" evidence="2">
    <location>
        <begin position="1"/>
        <end position="28"/>
    </location>
</feature>
<organism evidence="5 6">
    <name type="scientific">Eleusine coracana subsp. coracana</name>
    <dbReference type="NCBI Taxonomy" id="191504"/>
    <lineage>
        <taxon>Eukaryota</taxon>
        <taxon>Viridiplantae</taxon>
        <taxon>Streptophyta</taxon>
        <taxon>Embryophyta</taxon>
        <taxon>Tracheophyta</taxon>
        <taxon>Spermatophyta</taxon>
        <taxon>Magnoliopsida</taxon>
        <taxon>Liliopsida</taxon>
        <taxon>Poales</taxon>
        <taxon>Poaceae</taxon>
        <taxon>PACMAD clade</taxon>
        <taxon>Chloridoideae</taxon>
        <taxon>Cynodonteae</taxon>
        <taxon>Eleusininae</taxon>
        <taxon>Eleusine</taxon>
    </lineage>
</organism>
<evidence type="ECO:0000256" key="1">
    <source>
        <dbReference type="RuleBase" id="RU000628"/>
    </source>
</evidence>
<feature type="domain" description="Bifunctional inhibitor/plant lipid transfer protein/seed storage helical" evidence="3">
    <location>
        <begin position="33"/>
        <end position="117"/>
    </location>
</feature>
<evidence type="ECO:0000313" key="4">
    <source>
        <dbReference type="EMBL" id="GJM88873.1"/>
    </source>
</evidence>
<dbReference type="InterPro" id="IPR016140">
    <property type="entry name" value="Bifunc_inhib/LTP/seed_store"/>
</dbReference>
<dbReference type="SMART" id="SM00499">
    <property type="entry name" value="AAI"/>
    <property type="match status" value="1"/>
</dbReference>
<reference evidence="5" key="2">
    <citation type="submission" date="2021-12" db="EMBL/GenBank/DDBJ databases">
        <title>Resequencing data analysis of finger millet.</title>
        <authorList>
            <person name="Hatakeyama M."/>
            <person name="Aluri S."/>
            <person name="Balachadran M.T."/>
            <person name="Sivarajan S.R."/>
            <person name="Poveda L."/>
            <person name="Shimizu-Inatsugi R."/>
            <person name="Schlapbach R."/>
            <person name="Sreeman S.M."/>
            <person name="Shimizu K.K."/>
        </authorList>
    </citation>
    <scope>NUCLEOTIDE SEQUENCE</scope>
</reference>
<dbReference type="PANTHER" id="PTHR33076">
    <property type="entry name" value="NON-SPECIFIC LIPID-TRANSFER PROTEIN 2-RELATED"/>
    <property type="match status" value="1"/>
</dbReference>
<protein>
    <recommendedName>
        <fullName evidence="1">Non-specific lipid-transfer protein</fullName>
    </recommendedName>
</protein>
<dbReference type="Gene3D" id="1.10.110.10">
    <property type="entry name" value="Plant lipid-transfer and hydrophobic proteins"/>
    <property type="match status" value="1"/>
</dbReference>
<sequence length="150" mass="15832">MAASATPAAPFVLAALLVQLLAPPRVDAAAPSCSTVYDTLMPCLGYVESGGTVPPSCCAGIKQLVSGARTTPDRRAICACLKDLAKAAPAPYIGRAEGLPDRCGVQLGYKLSPDMDCNSYVNFSHGFEAQNTFFFPWHFDFKVSLIVNTG</sequence>